<dbReference type="STRING" id="639004.SAMN04488239_1235"/>
<accession>A0A1G7DYS7</accession>
<evidence type="ECO:0000313" key="2">
    <source>
        <dbReference type="EMBL" id="SDE56541.1"/>
    </source>
</evidence>
<dbReference type="SUPFAM" id="SSF53335">
    <property type="entry name" value="S-adenosyl-L-methionine-dependent methyltransferases"/>
    <property type="match status" value="1"/>
</dbReference>
<gene>
    <name evidence="2" type="ORF">SAMN04488239_1235</name>
</gene>
<dbReference type="Gene3D" id="3.40.50.150">
    <property type="entry name" value="Vaccinia Virus protein VP39"/>
    <property type="match status" value="1"/>
</dbReference>
<dbReference type="CDD" id="cd02440">
    <property type="entry name" value="AdoMet_MTases"/>
    <property type="match status" value="1"/>
</dbReference>
<keyword evidence="2" id="KW-0489">Methyltransferase</keyword>
<dbReference type="GO" id="GO:0008168">
    <property type="term" value="F:methyltransferase activity"/>
    <property type="evidence" value="ECO:0007669"/>
    <property type="project" value="UniProtKB-KW"/>
</dbReference>
<evidence type="ECO:0000259" key="1">
    <source>
        <dbReference type="Pfam" id="PF13649"/>
    </source>
</evidence>
<feature type="domain" description="Methyltransferase" evidence="1">
    <location>
        <begin position="50"/>
        <end position="146"/>
    </location>
</feature>
<dbReference type="Proteomes" id="UP000199628">
    <property type="component" value="Unassembled WGS sequence"/>
</dbReference>
<sequence length="275" mass="29344">MACRTMTGNSGFQLKKGGPEVYEQCWVRAQMGRAAEELVTAAGVKPGHRVLDTACGTGVVARTAARHSGAAANVTGTDVSADMLEAAERFAVAVGLPEIRWVECDAASMPLPDATFDVVLCQQGLQFMPDKDAAMAEMARLLKPGGNLALSVWKTRSPIGTAFTTVLDREFGEGTTAPWEMVYSLGNRDTLHELSKAAGLKDAHVVLDVKFARYPDAEEFITGALAGSPLAETMAKLPETEHRRLIGEIVAELADCHDDDGLAVPSQCLTLTARR</sequence>
<dbReference type="PANTHER" id="PTHR43591">
    <property type="entry name" value="METHYLTRANSFERASE"/>
    <property type="match status" value="1"/>
</dbReference>
<evidence type="ECO:0000313" key="3">
    <source>
        <dbReference type="Proteomes" id="UP000199628"/>
    </source>
</evidence>
<dbReference type="EMBL" id="FMZV01000023">
    <property type="protein sequence ID" value="SDE56541.1"/>
    <property type="molecule type" value="Genomic_DNA"/>
</dbReference>
<keyword evidence="3" id="KW-1185">Reference proteome</keyword>
<dbReference type="OrthoDB" id="9787738at2"/>
<proteinExistence type="predicted"/>
<dbReference type="PANTHER" id="PTHR43591:SF24">
    <property type="entry name" value="2-METHOXY-6-POLYPRENYL-1,4-BENZOQUINOL METHYLASE, MITOCHONDRIAL"/>
    <property type="match status" value="1"/>
</dbReference>
<reference evidence="3" key="1">
    <citation type="submission" date="2016-10" db="EMBL/GenBank/DDBJ databases">
        <authorList>
            <person name="Varghese N."/>
            <person name="Submissions S."/>
        </authorList>
    </citation>
    <scope>NUCLEOTIDE SEQUENCE [LARGE SCALE GENOMIC DNA]</scope>
    <source>
        <strain evidence="3">CGMCC 1.9108</strain>
    </source>
</reference>
<protein>
    <submittedName>
        <fullName evidence="2">Methyltransferase domain-containing protein</fullName>
    </submittedName>
</protein>
<keyword evidence="2" id="KW-0808">Transferase</keyword>
<dbReference type="Pfam" id="PF13649">
    <property type="entry name" value="Methyltransf_25"/>
    <property type="match status" value="1"/>
</dbReference>
<organism evidence="2 3">
    <name type="scientific">Ruegeria marina</name>
    <dbReference type="NCBI Taxonomy" id="639004"/>
    <lineage>
        <taxon>Bacteria</taxon>
        <taxon>Pseudomonadati</taxon>
        <taxon>Pseudomonadota</taxon>
        <taxon>Alphaproteobacteria</taxon>
        <taxon>Rhodobacterales</taxon>
        <taxon>Roseobacteraceae</taxon>
        <taxon>Ruegeria</taxon>
    </lineage>
</organism>
<dbReference type="GO" id="GO:0032259">
    <property type="term" value="P:methylation"/>
    <property type="evidence" value="ECO:0007669"/>
    <property type="project" value="UniProtKB-KW"/>
</dbReference>
<dbReference type="InterPro" id="IPR041698">
    <property type="entry name" value="Methyltransf_25"/>
</dbReference>
<dbReference type="AlphaFoldDB" id="A0A1G7DYS7"/>
<dbReference type="InterPro" id="IPR029063">
    <property type="entry name" value="SAM-dependent_MTases_sf"/>
</dbReference>
<name>A0A1G7DYS7_9RHOB</name>